<accession>A0ABM0JAV0</accession>
<keyword evidence="2" id="KW-1185">Reference proteome</keyword>
<reference evidence="3" key="1">
    <citation type="submission" date="2025-08" db="UniProtKB">
        <authorList>
            <consortium name="RefSeq"/>
        </authorList>
    </citation>
    <scope>IDENTIFICATION</scope>
</reference>
<dbReference type="InterPro" id="IPR045139">
    <property type="entry name" value="Aladin"/>
</dbReference>
<dbReference type="SUPFAM" id="SSF50978">
    <property type="entry name" value="WD40 repeat-like"/>
    <property type="match status" value="1"/>
</dbReference>
<dbReference type="GeneID" id="101847851"/>
<dbReference type="Pfam" id="PF25460">
    <property type="entry name" value="Beta-prop_Aladin"/>
    <property type="match status" value="1"/>
</dbReference>
<dbReference type="PANTHER" id="PTHR14494">
    <property type="entry name" value="ALADIN/ADRACALIN/AAAS"/>
    <property type="match status" value="1"/>
</dbReference>
<organism evidence="2 3">
    <name type="scientific">Aplysia californica</name>
    <name type="common">California sea hare</name>
    <dbReference type="NCBI Taxonomy" id="6500"/>
    <lineage>
        <taxon>Eukaryota</taxon>
        <taxon>Metazoa</taxon>
        <taxon>Spiralia</taxon>
        <taxon>Lophotrochozoa</taxon>
        <taxon>Mollusca</taxon>
        <taxon>Gastropoda</taxon>
        <taxon>Heterobranchia</taxon>
        <taxon>Euthyneura</taxon>
        <taxon>Tectipleura</taxon>
        <taxon>Aplysiida</taxon>
        <taxon>Aplysioidea</taxon>
        <taxon>Aplysiidae</taxon>
        <taxon>Aplysia</taxon>
    </lineage>
</organism>
<protein>
    <submittedName>
        <fullName evidence="3">Aladin</fullName>
    </submittedName>
</protein>
<dbReference type="InterPro" id="IPR001680">
    <property type="entry name" value="WD40_rpt"/>
</dbReference>
<dbReference type="RefSeq" id="XP_005089460.1">
    <property type="nucleotide sequence ID" value="XM_005089403.3"/>
</dbReference>
<evidence type="ECO:0000313" key="3">
    <source>
        <dbReference type="RefSeq" id="XP_005089460.1"/>
    </source>
</evidence>
<dbReference type="InterPro" id="IPR036322">
    <property type="entry name" value="WD40_repeat_dom_sf"/>
</dbReference>
<proteinExistence type="predicted"/>
<evidence type="ECO:0000313" key="2">
    <source>
        <dbReference type="Proteomes" id="UP000694888"/>
    </source>
</evidence>
<dbReference type="Gene3D" id="2.130.10.10">
    <property type="entry name" value="YVTN repeat-like/Quinoprotein amine dehydrogenase"/>
    <property type="match status" value="1"/>
</dbReference>
<dbReference type="InterPro" id="IPR057403">
    <property type="entry name" value="Beta-prop_Aladin"/>
</dbReference>
<feature type="domain" description="Aladin seven-bladed propeller" evidence="1">
    <location>
        <begin position="132"/>
        <end position="480"/>
    </location>
</feature>
<sequence>MSSILLQFPPPPRRSHVTALEQEGQMKDVPESVAFSCVPDYPDIILNTESSIRVAARCESAQLAFLSHGQTVWKRALHSWYRGGVVCSLEEITESKDEVPGWMSSVCQTALSCLQKVILLKESLFPQMGLSRDEILKKYTPVANWFKSPVQALAWHPHVTKLAVALKDDSVHVYSAGSSLNPILKHKLQKQVADLAWKPLSGSVLAVACESCVLIWHVEPTSLAVRPSSSTVQVLQSPGHSPVTSLAWDPYSSHLVSASPCHSSVLVWDVPMETAIPLKRNRGGGVAHLSYSPDGTKLLTATTSSLFRVWETHHWQWEVWSQLSGRLTASCWSPDGRVLLFAMEGESALYAIRYAEDSWLGQGNMSTAGSSVLLADVSQVCVSSDSREDVKAGGAVKSIMWDSTGERVAVMFQPDELGNNSLVAVFKAMIHPVLELIPSGFVKGKTGESAHHIAFQPSFSDGALLSVVWSSGRVGYIPIMFVPCQDLQRRQGFSFRPLNSSTLKSPYSP</sequence>
<gene>
    <name evidence="3" type="primary">LOC101847851</name>
</gene>
<evidence type="ECO:0000259" key="1">
    <source>
        <dbReference type="Pfam" id="PF25460"/>
    </source>
</evidence>
<name>A0ABM0JAV0_APLCA</name>
<dbReference type="SMART" id="SM00320">
    <property type="entry name" value="WD40"/>
    <property type="match status" value="4"/>
</dbReference>
<dbReference type="Proteomes" id="UP000694888">
    <property type="component" value="Unplaced"/>
</dbReference>
<dbReference type="PANTHER" id="PTHR14494:SF0">
    <property type="entry name" value="ALADIN"/>
    <property type="match status" value="1"/>
</dbReference>
<dbReference type="InterPro" id="IPR015943">
    <property type="entry name" value="WD40/YVTN_repeat-like_dom_sf"/>
</dbReference>